<dbReference type="PRINTS" id="PR00412">
    <property type="entry name" value="EPOXHYDRLASE"/>
</dbReference>
<dbReference type="EMBL" id="QTJU01000001">
    <property type="protein sequence ID" value="RFM30583.1"/>
    <property type="molecule type" value="Genomic_DNA"/>
</dbReference>
<keyword evidence="2" id="KW-0378">Hydrolase</keyword>
<dbReference type="Gene3D" id="3.40.50.1820">
    <property type="entry name" value="alpha/beta hydrolase"/>
    <property type="match status" value="1"/>
</dbReference>
<dbReference type="InterPro" id="IPR050266">
    <property type="entry name" value="AB_hydrolase_sf"/>
</dbReference>
<dbReference type="AlphaFoldDB" id="A0A3E1NRN4"/>
<organism evidence="2 3">
    <name type="scientific">Deminuibacter soli</name>
    <dbReference type="NCBI Taxonomy" id="2291815"/>
    <lineage>
        <taxon>Bacteria</taxon>
        <taxon>Pseudomonadati</taxon>
        <taxon>Bacteroidota</taxon>
        <taxon>Chitinophagia</taxon>
        <taxon>Chitinophagales</taxon>
        <taxon>Chitinophagaceae</taxon>
        <taxon>Deminuibacter</taxon>
    </lineage>
</organism>
<dbReference type="InterPro" id="IPR000073">
    <property type="entry name" value="AB_hydrolase_1"/>
</dbReference>
<reference evidence="2 3" key="1">
    <citation type="submission" date="2018-08" db="EMBL/GenBank/DDBJ databases">
        <title>Chitinophagaceae sp. K23C18032701, a novel bacterium isolated from forest soil.</title>
        <authorList>
            <person name="Wang C."/>
        </authorList>
    </citation>
    <scope>NUCLEOTIDE SEQUENCE [LARGE SCALE GENOMIC DNA]</scope>
    <source>
        <strain evidence="2 3">K23C18032701</strain>
    </source>
</reference>
<dbReference type="Pfam" id="PF12697">
    <property type="entry name" value="Abhydrolase_6"/>
    <property type="match status" value="1"/>
</dbReference>
<dbReference type="PANTHER" id="PTHR43798">
    <property type="entry name" value="MONOACYLGLYCEROL LIPASE"/>
    <property type="match status" value="1"/>
</dbReference>
<evidence type="ECO:0000259" key="1">
    <source>
        <dbReference type="Pfam" id="PF12697"/>
    </source>
</evidence>
<accession>A0A3E1NRN4</accession>
<sequence>MGAAYQFHRSLFYLEKTVMGTQVFPGSSVDTDCYPGRLVGMAAATEHCAGANCNSAGIQVYSTGKKQVSMQQVLQYNGKLLYYHTYGNGPVLVLLHGFAEDGSVWEYQVATLQQHYRLIVPDLPGTGSSEVLHPALETSIDDYAAAVWALLQHEQVQQCVMLGHSMGGYITLAIAEQHGHALQGFGFVHSTALPDSEEKKANRQRGIEMIEAYGAAAFVKTTTPNLFSAAYKQQHAAKTEALIRKGATFGNLALQQYYYAMMQRPDRTAVLSGSKVPVLFIIGTEDVAVPLKDVLPQTYLPAVAYIHILGNVGHMGMWEAPEKVNRYITAFMEDCIR</sequence>
<dbReference type="SUPFAM" id="SSF53474">
    <property type="entry name" value="alpha/beta-Hydrolases"/>
    <property type="match status" value="1"/>
</dbReference>
<dbReference type="GO" id="GO:0016787">
    <property type="term" value="F:hydrolase activity"/>
    <property type="evidence" value="ECO:0007669"/>
    <property type="project" value="UniProtKB-KW"/>
</dbReference>
<dbReference type="GO" id="GO:0016020">
    <property type="term" value="C:membrane"/>
    <property type="evidence" value="ECO:0007669"/>
    <property type="project" value="TreeGrafter"/>
</dbReference>
<dbReference type="InterPro" id="IPR000639">
    <property type="entry name" value="Epox_hydrolase-like"/>
</dbReference>
<comment type="caution">
    <text evidence="2">The sequence shown here is derived from an EMBL/GenBank/DDBJ whole genome shotgun (WGS) entry which is preliminary data.</text>
</comment>
<evidence type="ECO:0000313" key="2">
    <source>
        <dbReference type="EMBL" id="RFM30583.1"/>
    </source>
</evidence>
<feature type="domain" description="AB hydrolase-1" evidence="1">
    <location>
        <begin position="92"/>
        <end position="325"/>
    </location>
</feature>
<dbReference type="InterPro" id="IPR029058">
    <property type="entry name" value="AB_hydrolase_fold"/>
</dbReference>
<evidence type="ECO:0000313" key="3">
    <source>
        <dbReference type="Proteomes" id="UP000261284"/>
    </source>
</evidence>
<gene>
    <name evidence="2" type="ORF">DXN05_00565</name>
</gene>
<proteinExistence type="predicted"/>
<dbReference type="PRINTS" id="PR00111">
    <property type="entry name" value="ABHYDROLASE"/>
</dbReference>
<name>A0A3E1NRN4_9BACT</name>
<dbReference type="Proteomes" id="UP000261284">
    <property type="component" value="Unassembled WGS sequence"/>
</dbReference>
<protein>
    <submittedName>
        <fullName evidence="2">Alpha/beta hydrolase</fullName>
    </submittedName>
</protein>
<keyword evidence="3" id="KW-1185">Reference proteome</keyword>
<dbReference type="PANTHER" id="PTHR43798:SF33">
    <property type="entry name" value="HYDROLASE, PUTATIVE (AFU_ORTHOLOGUE AFUA_2G14860)-RELATED"/>
    <property type="match status" value="1"/>
</dbReference>